<dbReference type="STRING" id="27342.A0A0H2R9Q8"/>
<organism evidence="1 2">
    <name type="scientific">Schizopora paradoxa</name>
    <dbReference type="NCBI Taxonomy" id="27342"/>
    <lineage>
        <taxon>Eukaryota</taxon>
        <taxon>Fungi</taxon>
        <taxon>Dikarya</taxon>
        <taxon>Basidiomycota</taxon>
        <taxon>Agaricomycotina</taxon>
        <taxon>Agaricomycetes</taxon>
        <taxon>Hymenochaetales</taxon>
        <taxon>Schizoporaceae</taxon>
        <taxon>Schizopora</taxon>
    </lineage>
</organism>
<name>A0A0H2R9Q8_9AGAM</name>
<dbReference type="InParanoid" id="A0A0H2R9Q8"/>
<feature type="non-terminal residue" evidence="1">
    <location>
        <position position="131"/>
    </location>
</feature>
<dbReference type="AlphaFoldDB" id="A0A0H2R9Q8"/>
<evidence type="ECO:0000313" key="1">
    <source>
        <dbReference type="EMBL" id="KLO08569.1"/>
    </source>
</evidence>
<reference evidence="1 2" key="1">
    <citation type="submission" date="2015-04" db="EMBL/GenBank/DDBJ databases">
        <title>Complete genome sequence of Schizopora paradoxa KUC8140, a cosmopolitan wood degrader in East Asia.</title>
        <authorList>
            <consortium name="DOE Joint Genome Institute"/>
            <person name="Min B."/>
            <person name="Park H."/>
            <person name="Jang Y."/>
            <person name="Kim J.-J."/>
            <person name="Kim K.H."/>
            <person name="Pangilinan J."/>
            <person name="Lipzen A."/>
            <person name="Riley R."/>
            <person name="Grigoriev I.V."/>
            <person name="Spatafora J.W."/>
            <person name="Choi I.-G."/>
        </authorList>
    </citation>
    <scope>NUCLEOTIDE SEQUENCE [LARGE SCALE GENOMIC DNA]</scope>
    <source>
        <strain evidence="1 2">KUC8140</strain>
    </source>
</reference>
<dbReference type="EMBL" id="KQ086086">
    <property type="protein sequence ID" value="KLO08569.1"/>
    <property type="molecule type" value="Genomic_DNA"/>
</dbReference>
<dbReference type="OrthoDB" id="2205812at2759"/>
<evidence type="ECO:0000313" key="2">
    <source>
        <dbReference type="Proteomes" id="UP000053477"/>
    </source>
</evidence>
<accession>A0A0H2R9Q8</accession>
<proteinExistence type="predicted"/>
<dbReference type="Proteomes" id="UP000053477">
    <property type="component" value="Unassembled WGS sequence"/>
</dbReference>
<protein>
    <recommendedName>
        <fullName evidence="3">Reverse transcriptase domain-containing protein</fullName>
    </recommendedName>
</protein>
<feature type="non-terminal residue" evidence="1">
    <location>
        <position position="1"/>
    </location>
</feature>
<evidence type="ECO:0008006" key="3">
    <source>
        <dbReference type="Google" id="ProtNLM"/>
    </source>
</evidence>
<keyword evidence="2" id="KW-1185">Reference proteome</keyword>
<gene>
    <name evidence="1" type="ORF">SCHPADRAFT_795837</name>
</gene>
<sequence length="131" mass="14753">LRKSSLHGYQIETAHGIEKLITNLFADDTTVLLSEHDSFQDLEKILDDWSMAAKAVFNVKKTEIIPIGTRNFREQIIEHRSAGALILPPHIAIAKEGEAKRILGAWFGNGISNEGVWTPTLDKIDADFERW</sequence>